<reference evidence="4" key="1">
    <citation type="submission" date="2021-02" db="EMBL/GenBank/DDBJ databases">
        <authorList>
            <person name="Nowell W R."/>
        </authorList>
    </citation>
    <scope>NUCLEOTIDE SEQUENCE</scope>
</reference>
<comment type="caution">
    <text evidence="4">The sequence shown here is derived from an EMBL/GenBank/DDBJ whole genome shotgun (WGS) entry which is preliminary data.</text>
</comment>
<feature type="region of interest" description="Disordered" evidence="1">
    <location>
        <begin position="152"/>
        <end position="175"/>
    </location>
</feature>
<dbReference type="EMBL" id="CAJOBA010002407">
    <property type="protein sequence ID" value="CAF3643641.1"/>
    <property type="molecule type" value="Genomic_DNA"/>
</dbReference>
<dbReference type="EMBL" id="CAJNOK010002407">
    <property type="protein sequence ID" value="CAF0858656.1"/>
    <property type="molecule type" value="Genomic_DNA"/>
</dbReference>
<feature type="domain" description="EF-hand" evidence="3">
    <location>
        <begin position="194"/>
        <end position="229"/>
    </location>
</feature>
<accession>A0A8S2D728</accession>
<dbReference type="InterPro" id="IPR011992">
    <property type="entry name" value="EF-hand-dom_pair"/>
</dbReference>
<dbReference type="Gene3D" id="1.10.238.10">
    <property type="entry name" value="EF-hand"/>
    <property type="match status" value="1"/>
</dbReference>
<name>A0A8S2D728_9BILA</name>
<keyword evidence="2" id="KW-0472">Membrane</keyword>
<evidence type="ECO:0000313" key="6">
    <source>
        <dbReference type="Proteomes" id="UP000677228"/>
    </source>
</evidence>
<evidence type="ECO:0000259" key="3">
    <source>
        <dbReference type="PROSITE" id="PS50222"/>
    </source>
</evidence>
<dbReference type="Proteomes" id="UP000677228">
    <property type="component" value="Unassembled WGS sequence"/>
</dbReference>
<dbReference type="InterPro" id="IPR002048">
    <property type="entry name" value="EF_hand_dom"/>
</dbReference>
<dbReference type="AlphaFoldDB" id="A0A8S2D728"/>
<dbReference type="GO" id="GO:0005509">
    <property type="term" value="F:calcium ion binding"/>
    <property type="evidence" value="ECO:0007669"/>
    <property type="project" value="InterPro"/>
</dbReference>
<dbReference type="SUPFAM" id="SSF47473">
    <property type="entry name" value="EF-hand"/>
    <property type="match status" value="1"/>
</dbReference>
<organism evidence="4 6">
    <name type="scientific">Didymodactylos carnosus</name>
    <dbReference type="NCBI Taxonomy" id="1234261"/>
    <lineage>
        <taxon>Eukaryota</taxon>
        <taxon>Metazoa</taxon>
        <taxon>Spiralia</taxon>
        <taxon>Gnathifera</taxon>
        <taxon>Rotifera</taxon>
        <taxon>Eurotatoria</taxon>
        <taxon>Bdelloidea</taxon>
        <taxon>Philodinida</taxon>
        <taxon>Philodinidae</taxon>
        <taxon>Didymodactylos</taxon>
    </lineage>
</organism>
<feature type="compositionally biased region" description="Polar residues" evidence="1">
    <location>
        <begin position="84"/>
        <end position="96"/>
    </location>
</feature>
<feature type="transmembrane region" description="Helical" evidence="2">
    <location>
        <begin position="557"/>
        <end position="577"/>
    </location>
</feature>
<feature type="region of interest" description="Disordered" evidence="1">
    <location>
        <begin position="58"/>
        <end position="96"/>
    </location>
</feature>
<feature type="compositionally biased region" description="Polar residues" evidence="1">
    <location>
        <begin position="58"/>
        <end position="72"/>
    </location>
</feature>
<protein>
    <recommendedName>
        <fullName evidence="3">EF-hand domain-containing protein</fullName>
    </recommendedName>
</protein>
<dbReference type="PROSITE" id="PS50222">
    <property type="entry name" value="EF_HAND_2"/>
    <property type="match status" value="1"/>
</dbReference>
<evidence type="ECO:0000256" key="1">
    <source>
        <dbReference type="SAM" id="MobiDB-lite"/>
    </source>
</evidence>
<sequence>MVQQHSDITKQRLYDSQLDVTKNAMIGRTNSSSTVTQRYRKHTQVSNTQLPAILKRTSSNTTSVKPTPSINTARRIKREDHTADSNLQNHQNGVTKSTITRTTIQPVPVHVYRKHSVQTNATPLITTSNIDQGNSTRDRMIRANLNQKATFKSKSPINRSESTFSRSMMSTTLERTKTPNPFKQIDASLFLNEATRMKLKRLFNQLDTDKDGHLTYPQVKKCLPANMERAQETFFKVKIITRYNFSPMLWQLLDDIDFNHYREDMLEYIIEFDACERQSVYNLTQIISFEGLISIISSRTNNSNWFHIKRVYDEFLRFIPRSSSNSNALLTHISRLDYISYIPLFLYVESLSSSYEKRQQRDDETTIEARKNVQGTLSANNIRNDAFTLSVSDEDKLKDKKSNLPHPQTTTTKTAIVKNPQKTQQQLIKNEQYTQQEQSYKLIPQRISRPPVLTFDEVPHFLQNKEDVFQRGRINQFIPRSINIRRTTPPSILRSTADIQPPTHYTILNSIKMDRDTSIMLTPVHGSVINSQFVEDNSATNASLSLSILDSIPKYCIYVAIVVFIITCVIISMVAIIKK</sequence>
<dbReference type="Proteomes" id="UP000682733">
    <property type="component" value="Unassembled WGS sequence"/>
</dbReference>
<evidence type="ECO:0000256" key="2">
    <source>
        <dbReference type="SAM" id="Phobius"/>
    </source>
</evidence>
<evidence type="ECO:0000313" key="4">
    <source>
        <dbReference type="EMBL" id="CAF0858656.1"/>
    </source>
</evidence>
<keyword evidence="2" id="KW-0812">Transmembrane</keyword>
<evidence type="ECO:0000313" key="5">
    <source>
        <dbReference type="EMBL" id="CAF3643641.1"/>
    </source>
</evidence>
<proteinExistence type="predicted"/>
<gene>
    <name evidence="4" type="ORF">OVA965_LOCUS7521</name>
    <name evidence="5" type="ORF">TMI583_LOCUS7516</name>
</gene>
<keyword evidence="2" id="KW-1133">Transmembrane helix</keyword>